<dbReference type="InterPro" id="IPR001128">
    <property type="entry name" value="Cyt_P450"/>
</dbReference>
<dbReference type="GO" id="GO:0005506">
    <property type="term" value="F:iron ion binding"/>
    <property type="evidence" value="ECO:0007669"/>
    <property type="project" value="InterPro"/>
</dbReference>
<dbReference type="InterPro" id="IPR050121">
    <property type="entry name" value="Cytochrome_P450_monoxygenase"/>
</dbReference>
<keyword evidence="2" id="KW-0472">Membrane</keyword>
<dbReference type="FunFam" id="1.10.630.10:FF:000129">
    <property type="entry name" value="Benzoate 4-monooxygenase cytochrome P450"/>
    <property type="match status" value="1"/>
</dbReference>
<keyword evidence="2" id="KW-0812">Transmembrane</keyword>
<dbReference type="InterPro" id="IPR036396">
    <property type="entry name" value="Cyt_P450_sf"/>
</dbReference>
<accession>A0A6A6QNZ5</accession>
<dbReference type="CDD" id="cd11061">
    <property type="entry name" value="CYP67-like"/>
    <property type="match status" value="1"/>
</dbReference>
<dbReference type="Pfam" id="PF00067">
    <property type="entry name" value="p450"/>
    <property type="match status" value="1"/>
</dbReference>
<keyword evidence="1" id="KW-0479">Metal-binding</keyword>
<sequence length="567" mass="62916">MAASSTLSLEGLRAAINADVFPTALAAAVLGAVFHQSIRKIEFDALMYHFMALSIAAFLGIACAYLSLGELSPIGAIVKASLAAVSFNTGLLISIGIYRLFFHRLRKFPGPFWAKLSRFYNASLAAKNVQYFKEVEKMHDKYGDFVRTGPRELLIARKSAVPIIYGPNSECRKSTWYGQTGNDPKKCSIHMTRDFKAHKLRRRAWDKGFSIKALSTYEPRIKAKADLFMSALSARAGKPMDMSAWSMFFSFDVMGEVGFGKDFNNLTSGVEHPAIAAVHEHMTMLGVLSNVPWLLNLLGSIPGAAAGYSGFFNWCGSQIKDKQQSWDPEKYPQDIVSWLLKAFNEKDISSSPSEEALHDDSRVVIIAGSETTATSLATILWYFSKYPATFKKLQKLVDQAMPGGIAAWSYDKAKSITYIDDIINESLRLKPALLTGGYRVTPAKGIKIDEVYIPGDTNVFVPMQLIQTHPRYYKQAKEFIPERFGERREEMGTDEAPFLPFSLGAYSCPGKNLALLSLRITISHIALLYDVGFAPGETGEKFDKDVLDTFTTTLAPLNLVFTPRARN</sequence>
<proteinExistence type="predicted"/>
<organism evidence="3 4">
    <name type="scientific">Lophium mytilinum</name>
    <dbReference type="NCBI Taxonomy" id="390894"/>
    <lineage>
        <taxon>Eukaryota</taxon>
        <taxon>Fungi</taxon>
        <taxon>Dikarya</taxon>
        <taxon>Ascomycota</taxon>
        <taxon>Pezizomycotina</taxon>
        <taxon>Dothideomycetes</taxon>
        <taxon>Pleosporomycetidae</taxon>
        <taxon>Mytilinidiales</taxon>
        <taxon>Mytilinidiaceae</taxon>
        <taxon>Lophium</taxon>
    </lineage>
</organism>
<dbReference type="PRINTS" id="PR00463">
    <property type="entry name" value="EP450I"/>
</dbReference>
<dbReference type="PANTHER" id="PTHR24305:SF78">
    <property type="entry name" value="P450, PUTATIVE (EUROFUNG)-RELATED"/>
    <property type="match status" value="1"/>
</dbReference>
<feature type="binding site" description="axial binding residue" evidence="1">
    <location>
        <position position="508"/>
    </location>
    <ligand>
        <name>heme</name>
        <dbReference type="ChEBI" id="CHEBI:30413"/>
    </ligand>
    <ligandPart>
        <name>Fe</name>
        <dbReference type="ChEBI" id="CHEBI:18248"/>
    </ligandPart>
</feature>
<evidence type="ECO:0000256" key="2">
    <source>
        <dbReference type="SAM" id="Phobius"/>
    </source>
</evidence>
<dbReference type="AlphaFoldDB" id="A0A6A6QNZ5"/>
<evidence type="ECO:0000313" key="4">
    <source>
        <dbReference type="Proteomes" id="UP000799750"/>
    </source>
</evidence>
<feature type="transmembrane region" description="Helical" evidence="2">
    <location>
        <begin position="46"/>
        <end position="68"/>
    </location>
</feature>
<feature type="transmembrane region" description="Helical" evidence="2">
    <location>
        <begin position="14"/>
        <end position="34"/>
    </location>
</feature>
<keyword evidence="3" id="KW-0560">Oxidoreductase</keyword>
<dbReference type="GO" id="GO:0020037">
    <property type="term" value="F:heme binding"/>
    <property type="evidence" value="ECO:0007669"/>
    <property type="project" value="InterPro"/>
</dbReference>
<comment type="cofactor">
    <cofactor evidence="1">
        <name>heme</name>
        <dbReference type="ChEBI" id="CHEBI:30413"/>
    </cofactor>
</comment>
<dbReference type="Gene3D" id="1.10.630.10">
    <property type="entry name" value="Cytochrome P450"/>
    <property type="match status" value="1"/>
</dbReference>
<keyword evidence="1" id="KW-0349">Heme</keyword>
<keyword evidence="1" id="KW-0408">Iron</keyword>
<name>A0A6A6QNZ5_9PEZI</name>
<dbReference type="GO" id="GO:0004497">
    <property type="term" value="F:monooxygenase activity"/>
    <property type="evidence" value="ECO:0007669"/>
    <property type="project" value="UniProtKB-KW"/>
</dbReference>
<dbReference type="SUPFAM" id="SSF48264">
    <property type="entry name" value="Cytochrome P450"/>
    <property type="match status" value="1"/>
</dbReference>
<feature type="transmembrane region" description="Helical" evidence="2">
    <location>
        <begin position="80"/>
        <end position="101"/>
    </location>
</feature>
<keyword evidence="3" id="KW-0503">Monooxygenase</keyword>
<gene>
    <name evidence="3" type="ORF">BU16DRAFT_527929</name>
</gene>
<dbReference type="EMBL" id="MU004191">
    <property type="protein sequence ID" value="KAF2493710.1"/>
    <property type="molecule type" value="Genomic_DNA"/>
</dbReference>
<reference evidence="3" key="1">
    <citation type="journal article" date="2020" name="Stud. Mycol.">
        <title>101 Dothideomycetes genomes: a test case for predicting lifestyles and emergence of pathogens.</title>
        <authorList>
            <person name="Haridas S."/>
            <person name="Albert R."/>
            <person name="Binder M."/>
            <person name="Bloem J."/>
            <person name="Labutti K."/>
            <person name="Salamov A."/>
            <person name="Andreopoulos B."/>
            <person name="Baker S."/>
            <person name="Barry K."/>
            <person name="Bills G."/>
            <person name="Bluhm B."/>
            <person name="Cannon C."/>
            <person name="Castanera R."/>
            <person name="Culley D."/>
            <person name="Daum C."/>
            <person name="Ezra D."/>
            <person name="Gonzalez J."/>
            <person name="Henrissat B."/>
            <person name="Kuo A."/>
            <person name="Liang C."/>
            <person name="Lipzen A."/>
            <person name="Lutzoni F."/>
            <person name="Magnuson J."/>
            <person name="Mondo S."/>
            <person name="Nolan M."/>
            <person name="Ohm R."/>
            <person name="Pangilinan J."/>
            <person name="Park H.-J."/>
            <person name="Ramirez L."/>
            <person name="Alfaro M."/>
            <person name="Sun H."/>
            <person name="Tritt A."/>
            <person name="Yoshinaga Y."/>
            <person name="Zwiers L.-H."/>
            <person name="Turgeon B."/>
            <person name="Goodwin S."/>
            <person name="Spatafora J."/>
            <person name="Crous P."/>
            <person name="Grigoriev I."/>
        </authorList>
    </citation>
    <scope>NUCLEOTIDE SEQUENCE</scope>
    <source>
        <strain evidence="3">CBS 269.34</strain>
    </source>
</reference>
<keyword evidence="4" id="KW-1185">Reference proteome</keyword>
<evidence type="ECO:0000256" key="1">
    <source>
        <dbReference type="PIRSR" id="PIRSR602401-1"/>
    </source>
</evidence>
<protein>
    <submittedName>
        <fullName evidence="3">Putative benzoate 4-monooxygenase cytochrome P450</fullName>
    </submittedName>
</protein>
<keyword evidence="2" id="KW-1133">Transmembrane helix</keyword>
<dbReference type="Proteomes" id="UP000799750">
    <property type="component" value="Unassembled WGS sequence"/>
</dbReference>
<dbReference type="PANTHER" id="PTHR24305">
    <property type="entry name" value="CYTOCHROME P450"/>
    <property type="match status" value="1"/>
</dbReference>
<dbReference type="InterPro" id="IPR002401">
    <property type="entry name" value="Cyt_P450_E_grp-I"/>
</dbReference>
<evidence type="ECO:0000313" key="3">
    <source>
        <dbReference type="EMBL" id="KAF2493710.1"/>
    </source>
</evidence>
<dbReference type="PRINTS" id="PR00385">
    <property type="entry name" value="P450"/>
</dbReference>
<dbReference type="GO" id="GO:0016705">
    <property type="term" value="F:oxidoreductase activity, acting on paired donors, with incorporation or reduction of molecular oxygen"/>
    <property type="evidence" value="ECO:0007669"/>
    <property type="project" value="InterPro"/>
</dbReference>
<dbReference type="OrthoDB" id="6692864at2759"/>